<dbReference type="PANTHER" id="PTHR43780:SF2">
    <property type="entry name" value="1-AMINOCYCLOPROPANE-1-CARBOXYLATE DEAMINASE-RELATED"/>
    <property type="match status" value="1"/>
</dbReference>
<feature type="domain" description="Tryptophan synthase beta chain-like PALP" evidence="6">
    <location>
        <begin position="15"/>
        <end position="295"/>
    </location>
</feature>
<dbReference type="RefSeq" id="WP_222581772.1">
    <property type="nucleotide sequence ID" value="NZ_JAHVHU010000026.1"/>
</dbReference>
<sequence length="306" mass="34730">MIGANSTGENVTRLPSPLVELKDPFWNNQEIRLWVKRDDLIHPIVSGNKYRKLAFLMPELANNGYEGVLSFGGPNSNHAHALAWMCRCYGVPLTLMIRSSVSHPQSATLEDVRTWGAEVRTIPPKQYREKDTIPMMRAWRARYPGYLIIPEGGSHPKSLLGFKSMMEEVREVLPKPDLFICPVGTGATMAGMIKYKRDREQVLGVSALKSSTLFKDLNARWKLDRFQGWTLAEQWHFGGYGKTPSSLLKFVKWFEEVYSIRLDPIYSGKAMFAFFEYVKYQLIPPGSQVVFLHTGGLQGWRGIAGQ</sequence>
<evidence type="ECO:0000256" key="4">
    <source>
        <dbReference type="PIRSR" id="PIRSR006278-1"/>
    </source>
</evidence>
<keyword evidence="3 5" id="KW-0663">Pyridoxal phosphate</keyword>
<reference evidence="7" key="1">
    <citation type="submission" date="2021-06" db="EMBL/GenBank/DDBJ databases">
        <title>44 bacteria genomes isolated from Dapeng, Shenzhen.</title>
        <authorList>
            <person name="Zheng W."/>
            <person name="Yu S."/>
            <person name="Huang Y."/>
        </authorList>
    </citation>
    <scope>NUCLEOTIDE SEQUENCE</scope>
    <source>
        <strain evidence="7">DP5N28-2</strain>
    </source>
</reference>
<keyword evidence="8" id="KW-1185">Reference proteome</keyword>
<dbReference type="Gene3D" id="3.40.50.1100">
    <property type="match status" value="2"/>
</dbReference>
<evidence type="ECO:0000256" key="3">
    <source>
        <dbReference type="ARBA" id="ARBA00022898"/>
    </source>
</evidence>
<dbReference type="InterPro" id="IPR001926">
    <property type="entry name" value="TrpB-like_PALP"/>
</dbReference>
<dbReference type="EMBL" id="JAHVHU010000026">
    <property type="protein sequence ID" value="MBY5960205.1"/>
    <property type="molecule type" value="Genomic_DNA"/>
</dbReference>
<dbReference type="Proteomes" id="UP000753961">
    <property type="component" value="Unassembled WGS sequence"/>
</dbReference>
<organism evidence="7 8">
    <name type="scientific">Membranihabitans marinus</name>
    <dbReference type="NCBI Taxonomy" id="1227546"/>
    <lineage>
        <taxon>Bacteria</taxon>
        <taxon>Pseudomonadati</taxon>
        <taxon>Bacteroidota</taxon>
        <taxon>Saprospiria</taxon>
        <taxon>Saprospirales</taxon>
        <taxon>Saprospiraceae</taxon>
        <taxon>Membranihabitans</taxon>
    </lineage>
</organism>
<dbReference type="Pfam" id="PF00291">
    <property type="entry name" value="PALP"/>
    <property type="match status" value="1"/>
</dbReference>
<proteinExistence type="inferred from homology"/>
<dbReference type="InterPro" id="IPR036052">
    <property type="entry name" value="TrpB-like_PALP_sf"/>
</dbReference>
<evidence type="ECO:0000313" key="8">
    <source>
        <dbReference type="Proteomes" id="UP000753961"/>
    </source>
</evidence>
<feature type="active site" description="Nucleophile" evidence="4">
    <location>
        <position position="76"/>
    </location>
</feature>
<feature type="modified residue" description="N6-(pyridoxal phosphate)lysine" evidence="5">
    <location>
        <position position="49"/>
    </location>
</feature>
<comment type="similarity">
    <text evidence="2">Belongs to the ACC deaminase/D-cysteine desulfhydrase family.</text>
</comment>
<accession>A0A953HXV7</accession>
<evidence type="ECO:0000313" key="7">
    <source>
        <dbReference type="EMBL" id="MBY5960205.1"/>
    </source>
</evidence>
<dbReference type="GO" id="GO:0019148">
    <property type="term" value="F:D-cysteine desulfhydrase activity"/>
    <property type="evidence" value="ECO:0007669"/>
    <property type="project" value="TreeGrafter"/>
</dbReference>
<dbReference type="PIRSF" id="PIRSF006278">
    <property type="entry name" value="ACCD_DCysDesulf"/>
    <property type="match status" value="1"/>
</dbReference>
<evidence type="ECO:0000256" key="1">
    <source>
        <dbReference type="ARBA" id="ARBA00001933"/>
    </source>
</evidence>
<gene>
    <name evidence="7" type="ORF">KUV50_18775</name>
</gene>
<evidence type="ECO:0000256" key="5">
    <source>
        <dbReference type="PIRSR" id="PIRSR006278-2"/>
    </source>
</evidence>
<protein>
    <submittedName>
        <fullName evidence="7">Pyridoxal-phosphate dependent enzyme</fullName>
    </submittedName>
</protein>
<evidence type="ECO:0000259" key="6">
    <source>
        <dbReference type="Pfam" id="PF00291"/>
    </source>
</evidence>
<dbReference type="InterPro" id="IPR027278">
    <property type="entry name" value="ACCD_DCysDesulf"/>
</dbReference>
<dbReference type="PANTHER" id="PTHR43780">
    <property type="entry name" value="1-AMINOCYCLOPROPANE-1-CARBOXYLATE DEAMINASE-RELATED"/>
    <property type="match status" value="1"/>
</dbReference>
<dbReference type="SUPFAM" id="SSF53686">
    <property type="entry name" value="Tryptophan synthase beta subunit-like PLP-dependent enzymes"/>
    <property type="match status" value="1"/>
</dbReference>
<comment type="cofactor">
    <cofactor evidence="1">
        <name>pyridoxal 5'-phosphate</name>
        <dbReference type="ChEBI" id="CHEBI:597326"/>
    </cofactor>
</comment>
<name>A0A953HXV7_9BACT</name>
<evidence type="ECO:0000256" key="2">
    <source>
        <dbReference type="ARBA" id="ARBA00008639"/>
    </source>
</evidence>
<dbReference type="AlphaFoldDB" id="A0A953HXV7"/>
<comment type="caution">
    <text evidence="7">The sequence shown here is derived from an EMBL/GenBank/DDBJ whole genome shotgun (WGS) entry which is preliminary data.</text>
</comment>